<feature type="domain" description="TauD/TfdA-like" evidence="6">
    <location>
        <begin position="23"/>
        <end position="223"/>
    </location>
</feature>
<evidence type="ECO:0000256" key="4">
    <source>
        <dbReference type="ARBA" id="ARBA00023002"/>
    </source>
</evidence>
<reference evidence="7 8" key="1">
    <citation type="submission" date="2017-08" db="EMBL/GenBank/DDBJ databases">
        <title>Fine stratification of microbial communities through a metagenomic profile of the photic zone.</title>
        <authorList>
            <person name="Haro-Moreno J.M."/>
            <person name="Lopez-Perez M."/>
            <person name="De La Torre J."/>
            <person name="Picazo A."/>
            <person name="Camacho A."/>
            <person name="Rodriguez-Valera F."/>
        </authorList>
    </citation>
    <scope>NUCLEOTIDE SEQUENCE [LARGE SCALE GENOMIC DNA]</scope>
    <source>
        <strain evidence="7">MED-G24</strain>
    </source>
</reference>
<evidence type="ECO:0000256" key="5">
    <source>
        <dbReference type="ARBA" id="ARBA00023004"/>
    </source>
</evidence>
<evidence type="ECO:0000256" key="2">
    <source>
        <dbReference type="ARBA" id="ARBA00022723"/>
    </source>
</evidence>
<proteinExistence type="inferred from homology"/>
<dbReference type="PANTHER" id="PTHR30468:SF1">
    <property type="entry name" value="ALPHA-KETOGLUTARATE-DEPENDENT SULFONATE DIOXYGENASE"/>
    <property type="match status" value="1"/>
</dbReference>
<dbReference type="Proteomes" id="UP000219327">
    <property type="component" value="Unassembled WGS sequence"/>
</dbReference>
<gene>
    <name evidence="7" type="ORF">CNE99_03540</name>
</gene>
<dbReference type="GO" id="GO:0046872">
    <property type="term" value="F:metal ion binding"/>
    <property type="evidence" value="ECO:0007669"/>
    <property type="project" value="UniProtKB-KW"/>
</dbReference>
<sequence>MRRRYGSWSLLDNSLLEKWVLRCGAEVLGLDLLRTLSSGDASALRQAALDHQVIVIRGTPLQPDVLVRRGTLFGELTVHPVFPHLEGYPPIAVIQNYGKKYSANEHWHSDVMLVETPASATLLHALDVPEVGGDTQFANQYLAYEGLSNDMKEKIEDLRGINTGAGTARLAGKDASEAPQAVHPIGKAHPETGRKALFACRAFTTGLEGFSTEESKPTREAIFKEG</sequence>
<dbReference type="Pfam" id="PF02668">
    <property type="entry name" value="TauD"/>
    <property type="match status" value="1"/>
</dbReference>
<organism evidence="7 8">
    <name type="scientific">OM182 bacterium MED-G24</name>
    <dbReference type="NCBI Taxonomy" id="1986255"/>
    <lineage>
        <taxon>Bacteria</taxon>
        <taxon>Pseudomonadati</taxon>
        <taxon>Pseudomonadota</taxon>
        <taxon>Gammaproteobacteria</taxon>
        <taxon>OMG group</taxon>
        <taxon>OM182 clade</taxon>
    </lineage>
</organism>
<dbReference type="EMBL" id="NTKD01000011">
    <property type="protein sequence ID" value="PDH40530.1"/>
    <property type="molecule type" value="Genomic_DNA"/>
</dbReference>
<evidence type="ECO:0000256" key="1">
    <source>
        <dbReference type="ARBA" id="ARBA00005896"/>
    </source>
</evidence>
<protein>
    <submittedName>
        <fullName evidence="7">Taurine dioxygenase</fullName>
    </submittedName>
</protein>
<dbReference type="GO" id="GO:0000908">
    <property type="term" value="F:taurine dioxygenase activity"/>
    <property type="evidence" value="ECO:0007669"/>
    <property type="project" value="TreeGrafter"/>
</dbReference>
<comment type="similarity">
    <text evidence="1">Belongs to the TfdA dioxygenase family.</text>
</comment>
<name>A0A2A5WVE5_9GAMM</name>
<evidence type="ECO:0000313" key="7">
    <source>
        <dbReference type="EMBL" id="PDH40530.1"/>
    </source>
</evidence>
<comment type="caution">
    <text evidence="7">The sequence shown here is derived from an EMBL/GenBank/DDBJ whole genome shotgun (WGS) entry which is preliminary data.</text>
</comment>
<dbReference type="InterPro" id="IPR003819">
    <property type="entry name" value="TauD/TfdA-like"/>
</dbReference>
<dbReference type="GO" id="GO:0006790">
    <property type="term" value="P:sulfur compound metabolic process"/>
    <property type="evidence" value="ECO:0007669"/>
    <property type="project" value="TreeGrafter"/>
</dbReference>
<dbReference type="InterPro" id="IPR042098">
    <property type="entry name" value="TauD-like_sf"/>
</dbReference>
<dbReference type="Gene3D" id="3.60.130.10">
    <property type="entry name" value="Clavaminate synthase-like"/>
    <property type="match status" value="1"/>
</dbReference>
<keyword evidence="5" id="KW-0408">Iron</keyword>
<evidence type="ECO:0000313" key="8">
    <source>
        <dbReference type="Proteomes" id="UP000219327"/>
    </source>
</evidence>
<keyword evidence="2" id="KW-0479">Metal-binding</keyword>
<dbReference type="AlphaFoldDB" id="A0A2A5WVE5"/>
<dbReference type="PANTHER" id="PTHR30468">
    <property type="entry name" value="ALPHA-KETOGLUTARATE-DEPENDENT SULFONATE DIOXYGENASE"/>
    <property type="match status" value="1"/>
</dbReference>
<keyword evidence="4" id="KW-0560">Oxidoreductase</keyword>
<accession>A0A2A5WVE5</accession>
<evidence type="ECO:0000259" key="6">
    <source>
        <dbReference type="Pfam" id="PF02668"/>
    </source>
</evidence>
<evidence type="ECO:0000256" key="3">
    <source>
        <dbReference type="ARBA" id="ARBA00022964"/>
    </source>
</evidence>
<dbReference type="InterPro" id="IPR051323">
    <property type="entry name" value="AtsK-like"/>
</dbReference>
<dbReference type="GO" id="GO:0005737">
    <property type="term" value="C:cytoplasm"/>
    <property type="evidence" value="ECO:0007669"/>
    <property type="project" value="TreeGrafter"/>
</dbReference>
<dbReference type="SUPFAM" id="SSF51197">
    <property type="entry name" value="Clavaminate synthase-like"/>
    <property type="match status" value="1"/>
</dbReference>
<keyword evidence="3 7" id="KW-0223">Dioxygenase</keyword>